<protein>
    <submittedName>
        <fullName evidence="2">Uncharacterized protein</fullName>
    </submittedName>
</protein>
<reference evidence="3" key="1">
    <citation type="journal article" date="2008" name="J. Bacteriol.">
        <title>Genome sequence of the streptomycin-producing microorganism Streptomyces griseus IFO 13350.</title>
        <authorList>
            <person name="Ohnishi Y."/>
            <person name="Ishikawa J."/>
            <person name="Hara H."/>
            <person name="Suzuki H."/>
            <person name="Ikenoya M."/>
            <person name="Ikeda H."/>
            <person name="Yamashita A."/>
            <person name="Hattori M."/>
            <person name="Horinouchi S."/>
        </authorList>
    </citation>
    <scope>NUCLEOTIDE SEQUENCE [LARGE SCALE GENOMIC DNA]</scope>
    <source>
        <strain evidence="3">JCM 4626 / NBRC 13350</strain>
    </source>
</reference>
<proteinExistence type="predicted"/>
<feature type="region of interest" description="Disordered" evidence="1">
    <location>
        <begin position="1"/>
        <end position="62"/>
    </location>
</feature>
<accession>B1VTC0</accession>
<evidence type="ECO:0000256" key="1">
    <source>
        <dbReference type="SAM" id="MobiDB-lite"/>
    </source>
</evidence>
<evidence type="ECO:0000313" key="3">
    <source>
        <dbReference type="Proteomes" id="UP000001685"/>
    </source>
</evidence>
<organism evidence="2 3">
    <name type="scientific">Streptomyces griseus subsp. griseus (strain JCM 4626 / CBS 651.72 / NBRC 13350 / KCC S-0626 / ISP 5235)</name>
    <dbReference type="NCBI Taxonomy" id="455632"/>
    <lineage>
        <taxon>Bacteria</taxon>
        <taxon>Bacillati</taxon>
        <taxon>Actinomycetota</taxon>
        <taxon>Actinomycetes</taxon>
        <taxon>Kitasatosporales</taxon>
        <taxon>Streptomycetaceae</taxon>
        <taxon>Streptomyces</taxon>
    </lineage>
</organism>
<dbReference type="EMBL" id="AP009493">
    <property type="protein sequence ID" value="BAG21010.1"/>
    <property type="molecule type" value="Genomic_DNA"/>
</dbReference>
<gene>
    <name evidence="2" type="ordered locus">SGR_4181</name>
</gene>
<evidence type="ECO:0000313" key="2">
    <source>
        <dbReference type="EMBL" id="BAG21010.1"/>
    </source>
</evidence>
<dbReference type="AlphaFoldDB" id="B1VTC0"/>
<dbReference type="KEGG" id="sgr:SGR_4181"/>
<dbReference type="Proteomes" id="UP000001685">
    <property type="component" value="Chromosome"/>
</dbReference>
<name>B1VTC0_STRGG</name>
<feature type="compositionally biased region" description="Low complexity" evidence="1">
    <location>
        <begin position="1"/>
        <end position="27"/>
    </location>
</feature>
<dbReference type="HOGENOM" id="CLU_2556809_0_0_11"/>
<sequence length="82" mass="8208">MATPQAATAEAPPNHPEAAAESAAEAPTGTLPKHRPSPSPSSAEATHGPGPKLPPDLETAPQLLPRVTKLAHVCQAVPSPGV</sequence>